<dbReference type="EMBL" id="CP092365">
    <property type="protein sequence ID" value="ULN52461.1"/>
    <property type="molecule type" value="Genomic_DNA"/>
</dbReference>
<dbReference type="InterPro" id="IPR036397">
    <property type="entry name" value="RNaseH_sf"/>
</dbReference>
<accession>A0ABY3U1B3</accession>
<dbReference type="Gene3D" id="3.30.420.10">
    <property type="entry name" value="Ribonuclease H-like superfamily/Ribonuclease H"/>
    <property type="match status" value="1"/>
</dbReference>
<organism evidence="2 3">
    <name type="scientific">Mycolicibacillus parakoreensis</name>
    <dbReference type="NCBI Taxonomy" id="1069221"/>
    <lineage>
        <taxon>Bacteria</taxon>
        <taxon>Bacillati</taxon>
        <taxon>Actinomycetota</taxon>
        <taxon>Actinomycetes</taxon>
        <taxon>Mycobacteriales</taxon>
        <taxon>Mycobacteriaceae</taxon>
        <taxon>Mycolicibacillus</taxon>
    </lineage>
</organism>
<dbReference type="InterPro" id="IPR013520">
    <property type="entry name" value="Ribonucl_H"/>
</dbReference>
<dbReference type="SUPFAM" id="SSF52113">
    <property type="entry name" value="BRCT domain"/>
    <property type="match status" value="1"/>
</dbReference>
<dbReference type="SUPFAM" id="SSF53098">
    <property type="entry name" value="Ribonuclease H-like"/>
    <property type="match status" value="1"/>
</dbReference>
<dbReference type="PANTHER" id="PTHR30231">
    <property type="entry name" value="DNA POLYMERASE III SUBUNIT EPSILON"/>
    <property type="match status" value="1"/>
</dbReference>
<sequence>MLNYTAIDFETANSRRGSPCSVGLVRVRGGVAVEEIHWLMRPPEGLDYFQPYNVRIHGITADMVDDQPRWVDRLPGILNFIGDDVVVAHNASFDTSVIRGACDADGLPWPHLDYLCTMVLARRALQLPSYRLAFVLRALGKTITDHHNALADALAVTDVVRGLSTLQKVADLQELALRLGVSPGRIRQMRYTGCISNGRVRRTHTPQPASHTAPDPGNPLYGRVVVFTGALHSMSRKTAEAECQRIGATVRHSVTKRTNVVVLGDINPAVLTPGARLPRKAETALALQASGQSNDQNLWMSLGMGA</sequence>
<evidence type="ECO:0000313" key="2">
    <source>
        <dbReference type="EMBL" id="ULN52461.1"/>
    </source>
</evidence>
<keyword evidence="3" id="KW-1185">Reference proteome</keyword>
<dbReference type="Proteomes" id="UP001055200">
    <property type="component" value="Chromosome"/>
</dbReference>
<proteinExistence type="predicted"/>
<name>A0ABY3U1B3_9MYCO</name>
<dbReference type="InterPro" id="IPR036420">
    <property type="entry name" value="BRCT_dom_sf"/>
</dbReference>
<dbReference type="InterPro" id="IPR012337">
    <property type="entry name" value="RNaseH-like_sf"/>
</dbReference>
<protein>
    <submittedName>
        <fullName evidence="2">Exonuclease domain-containing protein</fullName>
    </submittedName>
</protein>
<keyword evidence="2" id="KW-0378">Hydrolase</keyword>
<keyword evidence="2" id="KW-0540">Nuclease</keyword>
<dbReference type="CDD" id="cd17748">
    <property type="entry name" value="BRCT_DNA_ligase_like"/>
    <property type="match status" value="1"/>
</dbReference>
<evidence type="ECO:0000313" key="3">
    <source>
        <dbReference type="Proteomes" id="UP001055200"/>
    </source>
</evidence>
<dbReference type="RefSeq" id="WP_240170734.1">
    <property type="nucleotide sequence ID" value="NZ_CP092365.1"/>
</dbReference>
<dbReference type="SMART" id="SM00479">
    <property type="entry name" value="EXOIII"/>
    <property type="match status" value="1"/>
</dbReference>
<keyword evidence="2" id="KW-0269">Exonuclease</keyword>
<dbReference type="CDD" id="cd06130">
    <property type="entry name" value="DNA_pol_III_epsilon_like"/>
    <property type="match status" value="1"/>
</dbReference>
<dbReference type="Pfam" id="PF00929">
    <property type="entry name" value="RNase_T"/>
    <property type="match status" value="1"/>
</dbReference>
<dbReference type="GO" id="GO:0004527">
    <property type="term" value="F:exonuclease activity"/>
    <property type="evidence" value="ECO:0007669"/>
    <property type="project" value="UniProtKB-KW"/>
</dbReference>
<dbReference type="PANTHER" id="PTHR30231:SF42">
    <property type="entry name" value="EXONUCLEASE"/>
    <property type="match status" value="1"/>
</dbReference>
<gene>
    <name evidence="2" type="ORF">MIU77_16730</name>
</gene>
<reference evidence="2" key="1">
    <citation type="submission" date="2022-08" db="EMBL/GenBank/DDBJ databases">
        <title>Complete genome sequence of 14 non-tuberculosis mycobacteria type-strains.</title>
        <authorList>
            <person name="Igarashi Y."/>
            <person name="Osugi A."/>
            <person name="Mitarai S."/>
        </authorList>
    </citation>
    <scope>NUCLEOTIDE SEQUENCE</scope>
    <source>
        <strain evidence="2">DSM 45575</strain>
    </source>
</reference>
<feature type="domain" description="Exonuclease" evidence="1">
    <location>
        <begin position="3"/>
        <end position="169"/>
    </location>
</feature>
<dbReference type="Gene3D" id="3.40.50.10190">
    <property type="entry name" value="BRCT domain"/>
    <property type="match status" value="1"/>
</dbReference>
<evidence type="ECO:0000259" key="1">
    <source>
        <dbReference type="SMART" id="SM00479"/>
    </source>
</evidence>